<gene>
    <name evidence="2" type="ORF">EZS27_034303</name>
</gene>
<accession>A0A5J4Q0A6</accession>
<feature type="domain" description="DUF6562" evidence="1">
    <location>
        <begin position="33"/>
        <end position="211"/>
    </location>
</feature>
<proteinExistence type="predicted"/>
<dbReference type="Pfam" id="PF20200">
    <property type="entry name" value="DUF6562"/>
    <property type="match status" value="1"/>
</dbReference>
<dbReference type="EMBL" id="SNRY01005342">
    <property type="protein sequence ID" value="KAA6315205.1"/>
    <property type="molecule type" value="Genomic_DNA"/>
</dbReference>
<feature type="non-terminal residue" evidence="2">
    <location>
        <position position="211"/>
    </location>
</feature>
<dbReference type="PROSITE" id="PS51257">
    <property type="entry name" value="PROKAR_LIPOPROTEIN"/>
    <property type="match status" value="1"/>
</dbReference>
<reference evidence="2" key="1">
    <citation type="submission" date="2019-03" db="EMBL/GenBank/DDBJ databases">
        <title>Single cell metagenomics reveals metabolic interactions within the superorganism composed of flagellate Streblomastix strix and complex community of Bacteroidetes bacteria on its surface.</title>
        <authorList>
            <person name="Treitli S.C."/>
            <person name="Kolisko M."/>
            <person name="Husnik F."/>
            <person name="Keeling P."/>
            <person name="Hampl V."/>
        </authorList>
    </citation>
    <scope>NUCLEOTIDE SEQUENCE</scope>
    <source>
        <strain evidence="2">STM</strain>
    </source>
</reference>
<protein>
    <recommendedName>
        <fullName evidence="1">DUF6562 domain-containing protein</fullName>
    </recommendedName>
</protein>
<dbReference type="InterPro" id="IPR046692">
    <property type="entry name" value="DUF6562"/>
</dbReference>
<sequence length="211" mass="24310">MINKVQGICLLFLLVLIAGCSFHEIPGENPVDPTLVEIDITMDIDMKIDLEASADVTRDNTLQTYATMLEGDYDIRYIIDIYETDNTQKNSVSNRVKRIVKTESNIPEGEYHLDETIQLPISKYQMITWVDFVTKGTTTDKYYNTEDLQKISIIHQNGKYQGYNPTRDAFTSTVEMDLTPYRGQRFIHYEAVAETVRPFAVYRIITTDINE</sequence>
<organism evidence="2">
    <name type="scientific">termite gut metagenome</name>
    <dbReference type="NCBI Taxonomy" id="433724"/>
    <lineage>
        <taxon>unclassified sequences</taxon>
        <taxon>metagenomes</taxon>
        <taxon>organismal metagenomes</taxon>
    </lineage>
</organism>
<evidence type="ECO:0000313" key="2">
    <source>
        <dbReference type="EMBL" id="KAA6315205.1"/>
    </source>
</evidence>
<comment type="caution">
    <text evidence="2">The sequence shown here is derived from an EMBL/GenBank/DDBJ whole genome shotgun (WGS) entry which is preliminary data.</text>
</comment>
<evidence type="ECO:0000259" key="1">
    <source>
        <dbReference type="Pfam" id="PF20200"/>
    </source>
</evidence>
<dbReference type="AlphaFoldDB" id="A0A5J4Q0A6"/>
<name>A0A5J4Q0A6_9ZZZZ</name>